<dbReference type="GeneID" id="13542033"/>
<dbReference type="AlphaFoldDB" id="H6QT80"/>
<proteinExistence type="predicted"/>
<accession>H6QT80</accession>
<dbReference type="InParanoid" id="H6QT80"/>
<protein>
    <submittedName>
        <fullName evidence="1">Uncharacterized protein</fullName>
    </submittedName>
</protein>
<dbReference type="KEGG" id="pgr:PGTG_21998"/>
<reference evidence="2" key="1">
    <citation type="journal article" date="2011" name="Proc. Natl. Acad. Sci. U.S.A.">
        <title>Obligate biotrophy features unraveled by the genomic analysis of rust fungi.</title>
        <authorList>
            <person name="Duplessis S."/>
            <person name="Cuomo C.A."/>
            <person name="Lin Y.-C."/>
            <person name="Aerts A."/>
            <person name="Tisserant E."/>
            <person name="Veneault-Fourrey C."/>
            <person name="Joly D.L."/>
            <person name="Hacquard S."/>
            <person name="Amselem J."/>
            <person name="Cantarel B.L."/>
            <person name="Chiu R."/>
            <person name="Coutinho P.M."/>
            <person name="Feau N."/>
            <person name="Field M."/>
            <person name="Frey P."/>
            <person name="Gelhaye E."/>
            <person name="Goldberg J."/>
            <person name="Grabherr M.G."/>
            <person name="Kodira C.D."/>
            <person name="Kohler A."/>
            <person name="Kuees U."/>
            <person name="Lindquist E.A."/>
            <person name="Lucas S.M."/>
            <person name="Mago R."/>
            <person name="Mauceli E."/>
            <person name="Morin E."/>
            <person name="Murat C."/>
            <person name="Pangilinan J.L."/>
            <person name="Park R."/>
            <person name="Pearson M."/>
            <person name="Quesneville H."/>
            <person name="Rouhier N."/>
            <person name="Sakthikumar S."/>
            <person name="Salamov A.A."/>
            <person name="Schmutz J."/>
            <person name="Selles B."/>
            <person name="Shapiro H."/>
            <person name="Tanguay P."/>
            <person name="Tuskan G.A."/>
            <person name="Henrissat B."/>
            <person name="Van de Peer Y."/>
            <person name="Rouze P."/>
            <person name="Ellis J.G."/>
            <person name="Dodds P.N."/>
            <person name="Schein J.E."/>
            <person name="Zhong S."/>
            <person name="Hamelin R.C."/>
            <person name="Grigoriev I.V."/>
            <person name="Szabo L.J."/>
            <person name="Martin F."/>
        </authorList>
    </citation>
    <scope>NUCLEOTIDE SEQUENCE [LARGE SCALE GENOMIC DNA]</scope>
    <source>
        <strain evidence="2">CRL 75-36-700-3 / race SCCL</strain>
    </source>
</reference>
<dbReference type="HOGENOM" id="CLU_3051438_0_0_1"/>
<name>H6QT80_PUCGT</name>
<organism evidence="1 2">
    <name type="scientific">Puccinia graminis f. sp. tritici (strain CRL 75-36-700-3 / race SCCL)</name>
    <name type="common">Black stem rust fungus</name>
    <dbReference type="NCBI Taxonomy" id="418459"/>
    <lineage>
        <taxon>Eukaryota</taxon>
        <taxon>Fungi</taxon>
        <taxon>Dikarya</taxon>
        <taxon>Basidiomycota</taxon>
        <taxon>Pucciniomycotina</taxon>
        <taxon>Pucciniomycetes</taxon>
        <taxon>Pucciniales</taxon>
        <taxon>Pucciniaceae</taxon>
        <taxon>Puccinia</taxon>
    </lineage>
</organism>
<dbReference type="RefSeq" id="XP_003889283.1">
    <property type="nucleotide sequence ID" value="XM_003889234.1"/>
</dbReference>
<evidence type="ECO:0000313" key="2">
    <source>
        <dbReference type="Proteomes" id="UP000008783"/>
    </source>
</evidence>
<dbReference type="VEuPathDB" id="FungiDB:PGTG_21998"/>
<gene>
    <name evidence="1" type="ORF">PGTG_21998</name>
</gene>
<evidence type="ECO:0000313" key="1">
    <source>
        <dbReference type="EMBL" id="EHS64034.1"/>
    </source>
</evidence>
<sequence>MKPHIFEQILGKENPDAVPAAGIVDFWYPFLDAPEKPSTQVSSANLHHFVLPVF</sequence>
<dbReference type="Proteomes" id="UP000008783">
    <property type="component" value="Unassembled WGS sequence"/>
</dbReference>
<dbReference type="EMBL" id="DS178308">
    <property type="protein sequence ID" value="EHS64034.1"/>
    <property type="molecule type" value="Genomic_DNA"/>
</dbReference>
<keyword evidence="2" id="KW-1185">Reference proteome</keyword>